<evidence type="ECO:0000259" key="1">
    <source>
        <dbReference type="Pfam" id="PF05050"/>
    </source>
</evidence>
<dbReference type="SUPFAM" id="SSF53335">
    <property type="entry name" value="S-adenosyl-L-methionine-dependent methyltransferases"/>
    <property type="match status" value="1"/>
</dbReference>
<dbReference type="Gene3D" id="3.40.50.150">
    <property type="entry name" value="Vaccinia Virus protein VP39"/>
    <property type="match status" value="1"/>
</dbReference>
<keyword evidence="2" id="KW-0489">Methyltransferase</keyword>
<evidence type="ECO:0000313" key="2">
    <source>
        <dbReference type="EMBL" id="ADI66240.1"/>
    </source>
</evidence>
<dbReference type="eggNOG" id="COG4122">
    <property type="taxonomic scope" value="Bacteria"/>
</dbReference>
<protein>
    <submittedName>
        <fullName evidence="2">Methyltransferase FkbM family</fullName>
    </submittedName>
</protein>
<dbReference type="NCBIfam" id="TIGR01444">
    <property type="entry name" value="fkbM_fam"/>
    <property type="match status" value="1"/>
</dbReference>
<name>D7E0S1_NOSA0</name>
<dbReference type="GO" id="GO:0008168">
    <property type="term" value="F:methyltransferase activity"/>
    <property type="evidence" value="ECO:0007669"/>
    <property type="project" value="UniProtKB-KW"/>
</dbReference>
<dbReference type="RefSeq" id="WP_013193249.1">
    <property type="nucleotide sequence ID" value="NC_014248.1"/>
</dbReference>
<dbReference type="InterPro" id="IPR006342">
    <property type="entry name" value="FkbM_mtfrase"/>
</dbReference>
<dbReference type="Proteomes" id="UP000001511">
    <property type="component" value="Chromosome"/>
</dbReference>
<dbReference type="AlphaFoldDB" id="D7E0S1"/>
<gene>
    <name evidence="2" type="ordered locus">Aazo_5202</name>
</gene>
<proteinExistence type="predicted"/>
<dbReference type="HOGENOM" id="CLU_660284_0_0_3"/>
<dbReference type="PANTHER" id="PTHR34203:SF15">
    <property type="entry name" value="SLL1173 PROTEIN"/>
    <property type="match status" value="1"/>
</dbReference>
<feature type="domain" description="Methyltransferase FkbM" evidence="1">
    <location>
        <begin position="219"/>
        <end position="370"/>
    </location>
</feature>
<dbReference type="PANTHER" id="PTHR34203">
    <property type="entry name" value="METHYLTRANSFERASE, FKBM FAMILY PROTEIN"/>
    <property type="match status" value="1"/>
</dbReference>
<dbReference type="OrthoDB" id="574299at2"/>
<organism evidence="2 3">
    <name type="scientific">Nostoc azollae (strain 0708)</name>
    <name type="common">Anabaena azollae (strain 0708)</name>
    <dbReference type="NCBI Taxonomy" id="551115"/>
    <lineage>
        <taxon>Bacteria</taxon>
        <taxon>Bacillati</taxon>
        <taxon>Cyanobacteriota</taxon>
        <taxon>Cyanophyceae</taxon>
        <taxon>Nostocales</taxon>
        <taxon>Nostocaceae</taxon>
        <taxon>Trichormus</taxon>
    </lineage>
</organism>
<keyword evidence="2" id="KW-0808">Transferase</keyword>
<dbReference type="Pfam" id="PF05050">
    <property type="entry name" value="Methyltransf_21"/>
    <property type="match status" value="1"/>
</dbReference>
<reference evidence="2 3" key="1">
    <citation type="journal article" date="2010" name="PLoS ONE">
        <title>Genome erosion in a nitrogen-fixing vertically transmitted endosymbiotic multicellular cyanobacterium.</title>
        <authorList>
            <person name="Ran L."/>
            <person name="Larsson J."/>
            <person name="Vigil-Stenman T."/>
            <person name="Nylander J.A."/>
            <person name="Ininbergs K."/>
            <person name="Zheng W.W."/>
            <person name="Lapidus A."/>
            <person name="Lowry S."/>
            <person name="Haselkorn R."/>
            <person name="Bergman B."/>
        </authorList>
    </citation>
    <scope>NUCLEOTIDE SEQUENCE [LARGE SCALE GENOMIC DNA]</scope>
    <source>
        <strain evidence="2 3">0708</strain>
    </source>
</reference>
<dbReference type="STRING" id="551115.Aazo_5202"/>
<dbReference type="EMBL" id="CP002059">
    <property type="protein sequence ID" value="ADI66240.1"/>
    <property type="molecule type" value="Genomic_DNA"/>
</dbReference>
<keyword evidence="3" id="KW-1185">Reference proteome</keyword>
<dbReference type="InterPro" id="IPR052514">
    <property type="entry name" value="SAM-dependent_MTase"/>
</dbReference>
<dbReference type="KEGG" id="naz:Aazo_5202"/>
<evidence type="ECO:0000313" key="3">
    <source>
        <dbReference type="Proteomes" id="UP000001511"/>
    </source>
</evidence>
<dbReference type="InterPro" id="IPR029063">
    <property type="entry name" value="SAM-dependent_MTases_sf"/>
</dbReference>
<dbReference type="GO" id="GO:0032259">
    <property type="term" value="P:methylation"/>
    <property type="evidence" value="ECO:0007669"/>
    <property type="project" value="UniProtKB-KW"/>
</dbReference>
<sequence length="416" mass="48280">MTFPINDKYWINTVYFLQQRIQDGDKIIAPTEFEEKLTNVIYYSLTGEHSCDDFQWVIIHKGMMENIEYAFLDKILDKYFPIFANEVFVIFTNHTYMPKLDSNYIHLEFFWEKIKLMKSIYSKLQSRLEKDSANNNIYFNIKDVSSLTRKELELNSRKMSQTVYLGNEMILCRVLTKYMCYVNSQDMSLTPHLCLNGYWESWITQAMVRVLERGFYCLDIGANCGYYSLIMADVVAESGRIVAVEANPRLATLVERSLVVNGFKRNSKVLKKAVSDTNGTKVNLVLPEGGYLGDATISRPADLPGDSIVEVETVTVDELTQDWPRVDLIKIDAEGSEEAIWRGMQQTIKRNKNIIIIMEFCSYRNYDPKSFLEDIQAAGFIVQYIDIDSQIKSLTVEDYLTARSGEHWDLYLQRRK</sequence>
<dbReference type="eggNOG" id="COG2227">
    <property type="taxonomic scope" value="Bacteria"/>
</dbReference>
<accession>D7E0S1</accession>